<proteinExistence type="inferred from homology"/>
<feature type="coiled-coil region" evidence="7">
    <location>
        <begin position="202"/>
        <end position="229"/>
    </location>
</feature>
<protein>
    <recommendedName>
        <fullName evidence="6">Ribosomal RNA small subunit methyltransferase H</fullName>
        <ecNumber evidence="6">2.1.1.199</ecNumber>
    </recommendedName>
    <alternativeName>
        <fullName evidence="6">16S rRNA m(4)C1402 methyltransferase</fullName>
    </alternativeName>
    <alternativeName>
        <fullName evidence="6">rRNA (cytosine-N(4)-)-methyltransferase RsmH</fullName>
    </alternativeName>
</protein>
<evidence type="ECO:0000256" key="6">
    <source>
        <dbReference type="HAMAP-Rule" id="MF_01007"/>
    </source>
</evidence>
<evidence type="ECO:0000256" key="4">
    <source>
        <dbReference type="ARBA" id="ARBA00022679"/>
    </source>
</evidence>
<keyword evidence="6" id="KW-0963">Cytoplasm</keyword>
<feature type="binding site" evidence="6">
    <location>
        <position position="97"/>
    </location>
    <ligand>
        <name>S-adenosyl-L-methionine</name>
        <dbReference type="ChEBI" id="CHEBI:59789"/>
    </ligand>
</feature>
<keyword evidence="2 6" id="KW-0698">rRNA processing</keyword>
<feature type="binding site" evidence="6">
    <location>
        <position position="76"/>
    </location>
    <ligand>
        <name>S-adenosyl-L-methionine</name>
        <dbReference type="ChEBI" id="CHEBI:59789"/>
    </ligand>
</feature>
<dbReference type="RefSeq" id="WP_317516552.1">
    <property type="nucleotide sequence ID" value="NZ_JAPTHD010000002.1"/>
</dbReference>
<evidence type="ECO:0000256" key="5">
    <source>
        <dbReference type="ARBA" id="ARBA00022691"/>
    </source>
</evidence>
<dbReference type="InterPro" id="IPR023397">
    <property type="entry name" value="SAM-dep_MeTrfase_MraW_recog"/>
</dbReference>
<feature type="region of interest" description="Disordered" evidence="8">
    <location>
        <begin position="250"/>
        <end position="294"/>
    </location>
</feature>
<dbReference type="GO" id="GO:0008168">
    <property type="term" value="F:methyltransferase activity"/>
    <property type="evidence" value="ECO:0007669"/>
    <property type="project" value="UniProtKB-KW"/>
</dbReference>
<dbReference type="Proteomes" id="UP001185984">
    <property type="component" value="Unassembled WGS sequence"/>
</dbReference>
<evidence type="ECO:0000256" key="8">
    <source>
        <dbReference type="SAM" id="MobiDB-lite"/>
    </source>
</evidence>
<dbReference type="InterPro" id="IPR029063">
    <property type="entry name" value="SAM-dependent_MTases_sf"/>
</dbReference>
<dbReference type="InterPro" id="IPR002903">
    <property type="entry name" value="RsmH"/>
</dbReference>
<gene>
    <name evidence="6 9" type="primary">rsmH</name>
    <name evidence="9" type="ORF">O0R41_08435</name>
</gene>
<keyword evidence="5 6" id="KW-0949">S-adenosyl-L-methionine</keyword>
<evidence type="ECO:0000256" key="2">
    <source>
        <dbReference type="ARBA" id="ARBA00022552"/>
    </source>
</evidence>
<keyword evidence="3 6" id="KW-0489">Methyltransferase</keyword>
<feature type="binding site" evidence="6">
    <location>
        <begin position="34"/>
        <end position="36"/>
    </location>
    <ligand>
        <name>S-adenosyl-L-methionine</name>
        <dbReference type="ChEBI" id="CHEBI:59789"/>
    </ligand>
</feature>
<dbReference type="Gene3D" id="1.10.150.170">
    <property type="entry name" value="Putative methyltransferase TM0872, insert domain"/>
    <property type="match status" value="1"/>
</dbReference>
<dbReference type="SUPFAM" id="SSF53335">
    <property type="entry name" value="S-adenosyl-L-methionine-dependent methyltransferases"/>
    <property type="match status" value="1"/>
</dbReference>
<dbReference type="SUPFAM" id="SSF81799">
    <property type="entry name" value="Putative methyltransferase TM0872, insert domain"/>
    <property type="match status" value="1"/>
</dbReference>
<dbReference type="Pfam" id="PF01795">
    <property type="entry name" value="Methyltransf_5"/>
    <property type="match status" value="1"/>
</dbReference>
<name>A0ABU3ZVT3_9SPHN</name>
<comment type="function">
    <text evidence="6">Specifically methylates the N4 position of cytidine in position 1402 (C1402) of 16S rRNA.</text>
</comment>
<feature type="binding site" evidence="6">
    <location>
        <position position="51"/>
    </location>
    <ligand>
        <name>S-adenosyl-L-methionine</name>
        <dbReference type="ChEBI" id="CHEBI:59789"/>
    </ligand>
</feature>
<dbReference type="PANTHER" id="PTHR11265:SF0">
    <property type="entry name" value="12S RRNA N4-METHYLCYTIDINE METHYLTRANSFERASE"/>
    <property type="match status" value="1"/>
</dbReference>
<comment type="similarity">
    <text evidence="1 6">Belongs to the methyltransferase superfamily. RsmH family.</text>
</comment>
<sequence length="320" mass="34191">MSAAPHVPVLIDEVLDALAIAPGEVHVDGTFGAGGYSSAMADAGARVFAFDRDPDAIREGQGVAAAHGITLIPGEFSRMAQLLAERGVDRVSGVTLDIGVSSMQLDRPERGFSFQADGPLAMTMSQDGMSAADFLNTAPEEEIADVIYRYGEEPRSRRVARAIVDARPLERTGQLAAVVRRALGHKPHDKKDPATRTFQAIRIHVNRELEELERGLEAAEALLEEGGRLAIVTFHSLEDRIVKQFLRKRSGGEGAGSRHLPERAAGPQPTFGKPAKAVRPGEAELARNPRARSATLRSAIRTAAPVAASFAPSSPRSSRA</sequence>
<dbReference type="NCBIfam" id="TIGR00006">
    <property type="entry name" value="16S rRNA (cytosine(1402)-N(4))-methyltransferase RsmH"/>
    <property type="match status" value="1"/>
</dbReference>
<dbReference type="EC" id="2.1.1.199" evidence="6"/>
<evidence type="ECO:0000313" key="9">
    <source>
        <dbReference type="EMBL" id="MDV5823620.1"/>
    </source>
</evidence>
<comment type="subcellular location">
    <subcellularLocation>
        <location evidence="6">Cytoplasm</location>
    </subcellularLocation>
</comment>
<organism evidence="9 10">
    <name type="scientific">Sphingobium naphthae</name>
    <dbReference type="NCBI Taxonomy" id="1886786"/>
    <lineage>
        <taxon>Bacteria</taxon>
        <taxon>Pseudomonadati</taxon>
        <taxon>Pseudomonadota</taxon>
        <taxon>Alphaproteobacteria</taxon>
        <taxon>Sphingomonadales</taxon>
        <taxon>Sphingomonadaceae</taxon>
        <taxon>Sphingobium</taxon>
    </lineage>
</organism>
<keyword evidence="10" id="KW-1185">Reference proteome</keyword>
<comment type="caution">
    <text evidence="9">The sequence shown here is derived from an EMBL/GenBank/DDBJ whole genome shotgun (WGS) entry which is preliminary data.</text>
</comment>
<keyword evidence="7" id="KW-0175">Coiled coil</keyword>
<accession>A0ABU3ZVT3</accession>
<evidence type="ECO:0000256" key="1">
    <source>
        <dbReference type="ARBA" id="ARBA00010396"/>
    </source>
</evidence>
<reference evidence="10" key="1">
    <citation type="journal article" date="2022" name="J Environ Chem Eng">
        <title>Biodegradation of petroleum oil using a constructed nonpathogenic and heavy metal-tolerant bacterial consortium isolated from marine sponges.</title>
        <authorList>
            <person name="Dechsakulwatana C."/>
            <person name="Rungsihiranrut A."/>
            <person name="Muangchinda C."/>
            <person name="Ningthoujam R."/>
            <person name="Klankeo P."/>
            <person name="Pinyakong O."/>
        </authorList>
    </citation>
    <scope>NUCLEOTIDE SEQUENCE [LARGE SCALE GENOMIC DNA]</scope>
    <source>
        <strain evidence="10">MO2-4</strain>
    </source>
</reference>
<dbReference type="HAMAP" id="MF_01007">
    <property type="entry name" value="16SrRNA_methyltr_H"/>
    <property type="match status" value="1"/>
</dbReference>
<dbReference type="EMBL" id="JAPTHD010000002">
    <property type="protein sequence ID" value="MDV5823620.1"/>
    <property type="molecule type" value="Genomic_DNA"/>
</dbReference>
<keyword evidence="4 6" id="KW-0808">Transferase</keyword>
<dbReference type="GO" id="GO:0032259">
    <property type="term" value="P:methylation"/>
    <property type="evidence" value="ECO:0007669"/>
    <property type="project" value="UniProtKB-KW"/>
</dbReference>
<evidence type="ECO:0000256" key="3">
    <source>
        <dbReference type="ARBA" id="ARBA00022603"/>
    </source>
</evidence>
<dbReference type="PIRSF" id="PIRSF004486">
    <property type="entry name" value="MraW"/>
    <property type="match status" value="1"/>
</dbReference>
<evidence type="ECO:0000256" key="7">
    <source>
        <dbReference type="SAM" id="Coils"/>
    </source>
</evidence>
<dbReference type="Gene3D" id="3.40.50.150">
    <property type="entry name" value="Vaccinia Virus protein VP39"/>
    <property type="match status" value="1"/>
</dbReference>
<dbReference type="PANTHER" id="PTHR11265">
    <property type="entry name" value="S-ADENOSYL-METHYLTRANSFERASE MRAW"/>
    <property type="match status" value="1"/>
</dbReference>
<feature type="binding site" evidence="6">
    <location>
        <position position="104"/>
    </location>
    <ligand>
        <name>S-adenosyl-L-methionine</name>
        <dbReference type="ChEBI" id="CHEBI:59789"/>
    </ligand>
</feature>
<comment type="catalytic activity">
    <reaction evidence="6">
        <text>cytidine(1402) in 16S rRNA + S-adenosyl-L-methionine = N(4)-methylcytidine(1402) in 16S rRNA + S-adenosyl-L-homocysteine + H(+)</text>
        <dbReference type="Rhea" id="RHEA:42928"/>
        <dbReference type="Rhea" id="RHEA-COMP:10286"/>
        <dbReference type="Rhea" id="RHEA-COMP:10287"/>
        <dbReference type="ChEBI" id="CHEBI:15378"/>
        <dbReference type="ChEBI" id="CHEBI:57856"/>
        <dbReference type="ChEBI" id="CHEBI:59789"/>
        <dbReference type="ChEBI" id="CHEBI:74506"/>
        <dbReference type="ChEBI" id="CHEBI:82748"/>
        <dbReference type="EC" id="2.1.1.199"/>
    </reaction>
</comment>
<evidence type="ECO:0000313" key="10">
    <source>
        <dbReference type="Proteomes" id="UP001185984"/>
    </source>
</evidence>